<sequence length="71" mass="7817">MSKIAWQASSKNSCNSPKLKSSPELRNSPEPINSPELKNSLEQINREGMTAAFALSCHYLKGNNHSYIVAP</sequence>
<evidence type="ECO:0000313" key="2">
    <source>
        <dbReference type="EMBL" id="GAC26181.1"/>
    </source>
</evidence>
<evidence type="ECO:0000256" key="1">
    <source>
        <dbReference type="SAM" id="MobiDB-lite"/>
    </source>
</evidence>
<feature type="region of interest" description="Disordered" evidence="1">
    <location>
        <begin position="1"/>
        <end position="36"/>
    </location>
</feature>
<proteinExistence type="predicted"/>
<protein>
    <submittedName>
        <fullName evidence="2">Uncharacterized protein</fullName>
    </submittedName>
</protein>
<dbReference type="EMBL" id="BAEP01000075">
    <property type="protein sequence ID" value="GAC26181.1"/>
    <property type="molecule type" value="Genomic_DNA"/>
</dbReference>
<organism evidence="2 3">
    <name type="scientific">Paraglaciecola mesophila KMM 241</name>
    <dbReference type="NCBI Taxonomy" id="1128912"/>
    <lineage>
        <taxon>Bacteria</taxon>
        <taxon>Pseudomonadati</taxon>
        <taxon>Pseudomonadota</taxon>
        <taxon>Gammaproteobacteria</taxon>
        <taxon>Alteromonadales</taxon>
        <taxon>Alteromonadaceae</taxon>
        <taxon>Paraglaciecola</taxon>
    </lineage>
</organism>
<gene>
    <name evidence="2" type="ORF">GMES_3908</name>
</gene>
<feature type="compositionally biased region" description="Polar residues" evidence="1">
    <location>
        <begin position="7"/>
        <end position="19"/>
    </location>
</feature>
<name>K6YQA4_9ALTE</name>
<comment type="caution">
    <text evidence="2">The sequence shown here is derived from an EMBL/GenBank/DDBJ whole genome shotgun (WGS) entry which is preliminary data.</text>
</comment>
<dbReference type="AlphaFoldDB" id="K6YQA4"/>
<reference evidence="2 3" key="1">
    <citation type="journal article" date="2017" name="Antonie Van Leeuwenhoek">
        <title>Rhizobium rhizosphaerae sp. nov., a novel species isolated from rice rhizosphere.</title>
        <authorList>
            <person name="Zhao J.J."/>
            <person name="Zhang J."/>
            <person name="Zhang R.J."/>
            <person name="Zhang C.W."/>
            <person name="Yin H.Q."/>
            <person name="Zhang X.X."/>
        </authorList>
    </citation>
    <scope>NUCLEOTIDE SEQUENCE [LARGE SCALE GENOMIC DNA]</scope>
    <source>
        <strain evidence="2 3">KMM 241</strain>
    </source>
</reference>
<accession>K6YQA4</accession>
<dbReference type="Proteomes" id="UP000006263">
    <property type="component" value="Unassembled WGS sequence"/>
</dbReference>
<evidence type="ECO:0000313" key="3">
    <source>
        <dbReference type="Proteomes" id="UP000006263"/>
    </source>
</evidence>